<dbReference type="RefSeq" id="WP_315648676.1">
    <property type="nucleotide sequence ID" value="NZ_JAVXZY010000001.1"/>
</dbReference>
<accession>A0ABU3P712</accession>
<reference evidence="1" key="1">
    <citation type="submission" date="2023-09" db="EMBL/GenBank/DDBJ databases">
        <title>Paucibacter sp. APW11 Genome sequencing and assembly.</title>
        <authorList>
            <person name="Kim I."/>
        </authorList>
    </citation>
    <scope>NUCLEOTIDE SEQUENCE</scope>
    <source>
        <strain evidence="1">APW11</strain>
    </source>
</reference>
<organism evidence="1 2">
    <name type="scientific">Roseateles aquae</name>
    <dbReference type="NCBI Taxonomy" id="3077235"/>
    <lineage>
        <taxon>Bacteria</taxon>
        <taxon>Pseudomonadati</taxon>
        <taxon>Pseudomonadota</taxon>
        <taxon>Betaproteobacteria</taxon>
        <taxon>Burkholderiales</taxon>
        <taxon>Sphaerotilaceae</taxon>
        <taxon>Roseateles</taxon>
    </lineage>
</organism>
<gene>
    <name evidence="1" type="ORF">RQP53_03610</name>
</gene>
<dbReference type="EMBL" id="JAVXZY010000001">
    <property type="protein sequence ID" value="MDT8998360.1"/>
    <property type="molecule type" value="Genomic_DNA"/>
</dbReference>
<comment type="caution">
    <text evidence="1">The sequence shown here is derived from an EMBL/GenBank/DDBJ whole genome shotgun (WGS) entry which is preliminary data.</text>
</comment>
<sequence length="274" mass="30287">MLNKFPNEFRAAGVRAVNAVAFIAREAEQKEMRAVFDRVTPYITGSVWVGAANSSKPFATLYLQSLGGKGVDPNSVLRAEIDGGKRRPKRFERALQRIGVLPPGWVAVPGAKAPRDGFGGVPGPFIVQLLSYLQAFGEQGYRANMTQKRKDQLSGRGRWINGRFVPVSQIKAKGLQRQGALAVRKGGAEYFVSHGKGNRSSARFRNGREQHLPAGIWRRSGLHGSIVEPMFLFVPAATYRPRYDFYGVADRTVRAELPRQMDAEVERRFAGAKA</sequence>
<dbReference type="Proteomes" id="UP001246372">
    <property type="component" value="Unassembled WGS sequence"/>
</dbReference>
<keyword evidence="2" id="KW-1185">Reference proteome</keyword>
<name>A0ABU3P712_9BURK</name>
<proteinExistence type="predicted"/>
<protein>
    <submittedName>
        <fullName evidence="1">Uncharacterized protein</fullName>
    </submittedName>
</protein>
<evidence type="ECO:0000313" key="2">
    <source>
        <dbReference type="Proteomes" id="UP001246372"/>
    </source>
</evidence>
<evidence type="ECO:0000313" key="1">
    <source>
        <dbReference type="EMBL" id="MDT8998360.1"/>
    </source>
</evidence>